<evidence type="ECO:0000313" key="1">
    <source>
        <dbReference type="EMBL" id="MBD1259903.1"/>
    </source>
</evidence>
<name>A0A316E6U4_9FLAO</name>
<organism evidence="2 3">
    <name type="scientific">Maribacter polysiphoniae</name>
    <dbReference type="NCBI Taxonomy" id="429344"/>
    <lineage>
        <taxon>Bacteria</taxon>
        <taxon>Pseudomonadati</taxon>
        <taxon>Bacteroidota</taxon>
        <taxon>Flavobacteriia</taxon>
        <taxon>Flavobacteriales</taxon>
        <taxon>Flavobacteriaceae</taxon>
        <taxon>Maribacter</taxon>
    </lineage>
</organism>
<dbReference type="Proteomes" id="UP000245667">
    <property type="component" value="Unassembled WGS sequence"/>
</dbReference>
<keyword evidence="4" id="KW-1185">Reference proteome</keyword>
<evidence type="ECO:0000313" key="3">
    <source>
        <dbReference type="Proteomes" id="UP000245667"/>
    </source>
</evidence>
<dbReference type="PROSITE" id="PS51257">
    <property type="entry name" value="PROKAR_LIPOPROTEIN"/>
    <property type="match status" value="1"/>
</dbReference>
<reference evidence="1 4" key="2">
    <citation type="submission" date="2020-07" db="EMBL/GenBank/DDBJ databases">
        <title>The draft genome sequence of Maribacter polysiphoniae KCTC 22021.</title>
        <authorList>
            <person name="Mu L."/>
        </authorList>
    </citation>
    <scope>NUCLEOTIDE SEQUENCE [LARGE SCALE GENOMIC DNA]</scope>
    <source>
        <strain evidence="1 4">KCTC 22021</strain>
    </source>
</reference>
<dbReference type="EMBL" id="JACWLN010000002">
    <property type="protein sequence ID" value="MBD1259903.1"/>
    <property type="molecule type" value="Genomic_DNA"/>
</dbReference>
<sequence>MNKKIIIVFSIFFVFPLFIGCKEKTKVRPEENIGGSAICFTKSEKEKIITTIFGTPDFQMFLHPNVEGRLPIQLVKNEFITPDLRIESNGYAIVFKDSLVLPEGTIHEIRIIDQDCEKKRVSYSIFYPIEGAVLTGTIIKSDTLWLVQDTNWGIKD</sequence>
<comment type="caution">
    <text evidence="2">The sequence shown here is derived from an EMBL/GenBank/DDBJ whole genome shotgun (WGS) entry which is preliminary data.</text>
</comment>
<dbReference type="EMBL" id="QGGQ01000001">
    <property type="protein sequence ID" value="PWK25358.1"/>
    <property type="molecule type" value="Genomic_DNA"/>
</dbReference>
<gene>
    <name evidence="1" type="ORF">HZY62_04835</name>
    <name evidence="2" type="ORF">LX92_00097</name>
</gene>
<dbReference type="Proteomes" id="UP000651837">
    <property type="component" value="Unassembled WGS sequence"/>
</dbReference>
<evidence type="ECO:0000313" key="4">
    <source>
        <dbReference type="Proteomes" id="UP000651837"/>
    </source>
</evidence>
<reference evidence="2 3" key="1">
    <citation type="submission" date="2018-05" db="EMBL/GenBank/DDBJ databases">
        <title>Genomic Encyclopedia of Archaeal and Bacterial Type Strains, Phase II (KMG-II): from individual species to whole genera.</title>
        <authorList>
            <person name="Goeker M."/>
        </authorList>
    </citation>
    <scope>NUCLEOTIDE SEQUENCE [LARGE SCALE GENOMIC DNA]</scope>
    <source>
        <strain evidence="2 3">DSM 23514</strain>
    </source>
</reference>
<dbReference type="RefSeq" id="WP_109648319.1">
    <property type="nucleotide sequence ID" value="NZ_JACWLN010000002.1"/>
</dbReference>
<proteinExistence type="predicted"/>
<dbReference type="AlphaFoldDB" id="A0A316E6U4"/>
<protein>
    <recommendedName>
        <fullName evidence="5">Lipoprotein</fullName>
    </recommendedName>
</protein>
<evidence type="ECO:0000313" key="2">
    <source>
        <dbReference type="EMBL" id="PWK25358.1"/>
    </source>
</evidence>
<accession>A0A316E6U4</accession>
<evidence type="ECO:0008006" key="5">
    <source>
        <dbReference type="Google" id="ProtNLM"/>
    </source>
</evidence>
<dbReference type="OrthoDB" id="1352332at2"/>